<proteinExistence type="predicted"/>
<dbReference type="PROSITE" id="PS51257">
    <property type="entry name" value="PROKAR_LIPOPROTEIN"/>
    <property type="match status" value="1"/>
</dbReference>
<evidence type="ECO:0000313" key="3">
    <source>
        <dbReference type="Proteomes" id="UP000198916"/>
    </source>
</evidence>
<dbReference type="InterPro" id="IPR032710">
    <property type="entry name" value="NTF2-like_dom_sf"/>
</dbReference>
<accession>A0A1H7SC86</accession>
<gene>
    <name evidence="2" type="ORF">SAMN05421740_108200</name>
</gene>
<organism evidence="2 3">
    <name type="scientific">Parapedobacter koreensis</name>
    <dbReference type="NCBI Taxonomy" id="332977"/>
    <lineage>
        <taxon>Bacteria</taxon>
        <taxon>Pseudomonadati</taxon>
        <taxon>Bacteroidota</taxon>
        <taxon>Sphingobacteriia</taxon>
        <taxon>Sphingobacteriales</taxon>
        <taxon>Sphingobacteriaceae</taxon>
        <taxon>Parapedobacter</taxon>
    </lineage>
</organism>
<dbReference type="EMBL" id="FNZR01000008">
    <property type="protein sequence ID" value="SEL69806.1"/>
    <property type="molecule type" value="Genomic_DNA"/>
</dbReference>
<name>A0A1H7SC86_9SPHI</name>
<dbReference type="STRING" id="332977.SAMN05421740_108200"/>
<sequence length="145" mass="16244">MRNLFMLITCMMMVAGCNENEHGPNDVADVEAAVELFRQTMVAPDESVFYKLTSPELTYGHSNGLIEDRETCIASMVTGKYKFLSLELSEQTVALSGNTAIVRHRFFAHTHDEGKEPGTVTLHVLQVWQQGDEGWQLLARQAVKI</sequence>
<dbReference type="SUPFAM" id="SSF54427">
    <property type="entry name" value="NTF2-like"/>
    <property type="match status" value="1"/>
</dbReference>
<evidence type="ECO:0000313" key="2">
    <source>
        <dbReference type="EMBL" id="SEL69806.1"/>
    </source>
</evidence>
<dbReference type="InterPro" id="IPR027843">
    <property type="entry name" value="DUF4440"/>
</dbReference>
<evidence type="ECO:0000259" key="1">
    <source>
        <dbReference type="Pfam" id="PF14534"/>
    </source>
</evidence>
<keyword evidence="3" id="KW-1185">Reference proteome</keyword>
<feature type="domain" description="DUF4440" evidence="1">
    <location>
        <begin position="31"/>
        <end position="137"/>
    </location>
</feature>
<dbReference type="RefSeq" id="WP_090607647.1">
    <property type="nucleotide sequence ID" value="NZ_FNZR01000008.1"/>
</dbReference>
<dbReference type="AlphaFoldDB" id="A0A1H7SC86"/>
<dbReference type="Pfam" id="PF14534">
    <property type="entry name" value="DUF4440"/>
    <property type="match status" value="1"/>
</dbReference>
<protein>
    <recommendedName>
        <fullName evidence="1">DUF4440 domain-containing protein</fullName>
    </recommendedName>
</protein>
<dbReference type="Gene3D" id="3.10.450.50">
    <property type="match status" value="1"/>
</dbReference>
<reference evidence="3" key="1">
    <citation type="submission" date="2016-10" db="EMBL/GenBank/DDBJ databases">
        <authorList>
            <person name="Varghese N."/>
            <person name="Submissions S."/>
        </authorList>
    </citation>
    <scope>NUCLEOTIDE SEQUENCE [LARGE SCALE GENOMIC DNA]</scope>
    <source>
        <strain evidence="3">Jip14</strain>
    </source>
</reference>
<dbReference type="Proteomes" id="UP000198916">
    <property type="component" value="Unassembled WGS sequence"/>
</dbReference>
<dbReference type="OrthoDB" id="5383110at2"/>